<evidence type="ECO:0000313" key="2">
    <source>
        <dbReference type="EMBL" id="KAF9739940.1"/>
    </source>
</evidence>
<evidence type="ECO:0000256" key="1">
    <source>
        <dbReference type="SAM" id="MobiDB-lite"/>
    </source>
</evidence>
<sequence>MDRTPSPPRRVRTPPAPLHGPKYDNYEPFSPRRSSRVAAQHGSHSHPHPHHEQLTSPARKRIVRDVTPTSSRPKSINRTAHFALSPPSSPSSPAKAPSPRSTRRAQHQPAALDSDSEHFAPTPARRLLSTMAPHGMLPTPAKTPRKRAFQTEDSLRPTARVLFANRPSTIEDAMPTPRRAHKSMRSVLDLDSFDEQMSTSTPKIGVYVDSKERVPDREDEENNPFLSRRRKGKAKAAPRKEPKVDEKTRQIFEAAARDEGIVYTHRGKTIFRQFDDVTRTSDAEAARSSEDETRRKADRGGTRRITRSAIKPKLLFKEEIDRLKRENGDDDDEEAPTDIELPIATPSRRTRHVDPTASFPHESKPAAVVTKTVKRREYSPLQPQASIEANGKTEMSFESWSRVKPSSRASASARGTKRAAPPLDEGAEPEAKRARSEHSPASASPATASSFASV</sequence>
<dbReference type="OrthoDB" id="5398515at2759"/>
<feature type="compositionally biased region" description="Pro residues" evidence="1">
    <location>
        <begin position="1"/>
        <end position="18"/>
    </location>
</feature>
<dbReference type="AlphaFoldDB" id="A0A9P6GSW2"/>
<accession>A0A9P6GSW2</accession>
<feature type="compositionally biased region" description="Basic and acidic residues" evidence="1">
    <location>
        <begin position="278"/>
        <end position="301"/>
    </location>
</feature>
<feature type="region of interest" description="Disordered" evidence="1">
    <location>
        <begin position="1"/>
        <end position="249"/>
    </location>
</feature>
<comment type="caution">
    <text evidence="2">The sequence shown here is derived from an EMBL/GenBank/DDBJ whole genome shotgun (WGS) entry which is preliminary data.</text>
</comment>
<feature type="compositionally biased region" description="Polar residues" evidence="1">
    <location>
        <begin position="67"/>
        <end position="78"/>
    </location>
</feature>
<dbReference type="EMBL" id="WJXW01000002">
    <property type="protein sequence ID" value="KAF9739940.1"/>
    <property type="molecule type" value="Genomic_DNA"/>
</dbReference>
<feature type="compositionally biased region" description="Low complexity" evidence="1">
    <location>
        <begin position="439"/>
        <end position="454"/>
    </location>
</feature>
<proteinExistence type="predicted"/>
<reference evidence="2" key="1">
    <citation type="journal article" date="2020" name="Mol. Plant Microbe Interact.">
        <title>Genome Sequence of the Biocontrol Agent Coniothyrium minitans strain Conio (IMI 134523).</title>
        <authorList>
            <person name="Patel D."/>
            <person name="Shittu T.A."/>
            <person name="Baroncelli R."/>
            <person name="Muthumeenakshi S."/>
            <person name="Osborne T.H."/>
            <person name="Janganan T.K."/>
            <person name="Sreenivasaprasad S."/>
        </authorList>
    </citation>
    <scope>NUCLEOTIDE SEQUENCE</scope>
    <source>
        <strain evidence="2">Conio</strain>
    </source>
</reference>
<name>A0A9P6GSW2_9PLEO</name>
<organism evidence="2 3">
    <name type="scientific">Paraphaeosphaeria minitans</name>
    <dbReference type="NCBI Taxonomy" id="565426"/>
    <lineage>
        <taxon>Eukaryota</taxon>
        <taxon>Fungi</taxon>
        <taxon>Dikarya</taxon>
        <taxon>Ascomycota</taxon>
        <taxon>Pezizomycotina</taxon>
        <taxon>Dothideomycetes</taxon>
        <taxon>Pleosporomycetidae</taxon>
        <taxon>Pleosporales</taxon>
        <taxon>Massarineae</taxon>
        <taxon>Didymosphaeriaceae</taxon>
        <taxon>Paraphaeosphaeria</taxon>
    </lineage>
</organism>
<evidence type="ECO:0000313" key="3">
    <source>
        <dbReference type="Proteomes" id="UP000756921"/>
    </source>
</evidence>
<feature type="region of interest" description="Disordered" evidence="1">
    <location>
        <begin position="278"/>
        <end position="454"/>
    </location>
</feature>
<feature type="compositionally biased region" description="Basic and acidic residues" evidence="1">
    <location>
        <begin position="429"/>
        <end position="438"/>
    </location>
</feature>
<feature type="compositionally biased region" description="Low complexity" evidence="1">
    <location>
        <begin position="91"/>
        <end position="100"/>
    </location>
</feature>
<feature type="compositionally biased region" description="Basic and acidic residues" evidence="1">
    <location>
        <begin position="315"/>
        <end position="327"/>
    </location>
</feature>
<feature type="compositionally biased region" description="Basic and acidic residues" evidence="1">
    <location>
        <begin position="238"/>
        <end position="249"/>
    </location>
</feature>
<gene>
    <name evidence="2" type="ORF">PMIN01_02575</name>
</gene>
<dbReference type="Proteomes" id="UP000756921">
    <property type="component" value="Unassembled WGS sequence"/>
</dbReference>
<feature type="compositionally biased region" description="Acidic residues" evidence="1">
    <location>
        <begin position="328"/>
        <end position="337"/>
    </location>
</feature>
<protein>
    <submittedName>
        <fullName evidence="2">Uncharacterized protein</fullName>
    </submittedName>
</protein>
<feature type="compositionally biased region" description="Basic residues" evidence="1">
    <location>
        <begin position="227"/>
        <end position="237"/>
    </location>
</feature>
<keyword evidence="3" id="KW-1185">Reference proteome</keyword>